<dbReference type="PANTHER" id="PTHR11839">
    <property type="entry name" value="UDP/ADP-SUGAR PYROPHOSPHATASE"/>
    <property type="match status" value="1"/>
</dbReference>
<dbReference type="SUPFAM" id="SSF55811">
    <property type="entry name" value="Nudix"/>
    <property type="match status" value="1"/>
</dbReference>
<sequence>MATSTKSSDAEKNAKASKLLTETFDLTSYNPRCPVSFHNREDTPTEKRLTQEKIQKFRPFREWTERLNKAISLQADSNHPFHKAPYKLRSIEVQAVDFFGSGSSARIGFLKIYANINNDQKDWLPGAVFLRGSSVAMMIILQPDDVPETSDEDKFVILTVQPRTAGASLEFTELPAGMVDNGSFAGAAAKEIKEECGLTIEESELTNMSELAAKAAAEVDKPNIAEDLQTGVYPSIGGCDEIIPMFLCEKRIKRDKMDSLEGSLTGLRDEGEKITLKLCRLRDLWKVGCRDGKVLSALALYSGLKAEGLLK</sequence>
<dbReference type="Gene3D" id="3.90.79.10">
    <property type="entry name" value="Nucleoside Triphosphate Pyrophosphohydrolase"/>
    <property type="match status" value="1"/>
</dbReference>
<proteinExistence type="predicted"/>
<comment type="cofactor">
    <cofactor evidence="1">
        <name>Mg(2+)</name>
        <dbReference type="ChEBI" id="CHEBI:18420"/>
    </cofactor>
</comment>
<dbReference type="InterPro" id="IPR015797">
    <property type="entry name" value="NUDIX_hydrolase-like_dom_sf"/>
</dbReference>
<dbReference type="CDD" id="cd03424">
    <property type="entry name" value="NUDIX_ADPRase_Nudt5_UGPPase_Nudt14"/>
    <property type="match status" value="1"/>
</dbReference>
<dbReference type="AlphaFoldDB" id="A0A6A6UV44"/>
<keyword evidence="2 3" id="KW-0378">Hydrolase</keyword>
<organism evidence="3 4">
    <name type="scientific">Microthyrium microscopicum</name>
    <dbReference type="NCBI Taxonomy" id="703497"/>
    <lineage>
        <taxon>Eukaryota</taxon>
        <taxon>Fungi</taxon>
        <taxon>Dikarya</taxon>
        <taxon>Ascomycota</taxon>
        <taxon>Pezizomycotina</taxon>
        <taxon>Dothideomycetes</taxon>
        <taxon>Dothideomycetes incertae sedis</taxon>
        <taxon>Microthyriales</taxon>
        <taxon>Microthyriaceae</taxon>
        <taxon>Microthyrium</taxon>
    </lineage>
</organism>
<dbReference type="OrthoDB" id="10249920at2759"/>
<gene>
    <name evidence="3" type="ORF">BT63DRAFT_409083</name>
</gene>
<dbReference type="PANTHER" id="PTHR11839:SF18">
    <property type="entry name" value="NUDIX HYDROLASE DOMAIN-CONTAINING PROTEIN"/>
    <property type="match status" value="1"/>
</dbReference>
<evidence type="ECO:0000313" key="3">
    <source>
        <dbReference type="EMBL" id="KAF2674948.1"/>
    </source>
</evidence>
<evidence type="ECO:0000256" key="2">
    <source>
        <dbReference type="ARBA" id="ARBA00022801"/>
    </source>
</evidence>
<dbReference type="GO" id="GO:0080042">
    <property type="term" value="F:ADP-glucose pyrophosphohydrolase activity"/>
    <property type="evidence" value="ECO:0007669"/>
    <property type="project" value="TreeGrafter"/>
</dbReference>
<dbReference type="GO" id="GO:0019693">
    <property type="term" value="P:ribose phosphate metabolic process"/>
    <property type="evidence" value="ECO:0007669"/>
    <property type="project" value="TreeGrafter"/>
</dbReference>
<dbReference type="GO" id="GO:0006753">
    <property type="term" value="P:nucleoside phosphate metabolic process"/>
    <property type="evidence" value="ECO:0007669"/>
    <property type="project" value="TreeGrafter"/>
</dbReference>
<reference evidence="3" key="1">
    <citation type="journal article" date="2020" name="Stud. Mycol.">
        <title>101 Dothideomycetes genomes: a test case for predicting lifestyles and emergence of pathogens.</title>
        <authorList>
            <person name="Haridas S."/>
            <person name="Albert R."/>
            <person name="Binder M."/>
            <person name="Bloem J."/>
            <person name="Labutti K."/>
            <person name="Salamov A."/>
            <person name="Andreopoulos B."/>
            <person name="Baker S."/>
            <person name="Barry K."/>
            <person name="Bills G."/>
            <person name="Bluhm B."/>
            <person name="Cannon C."/>
            <person name="Castanera R."/>
            <person name="Culley D."/>
            <person name="Daum C."/>
            <person name="Ezra D."/>
            <person name="Gonzalez J."/>
            <person name="Henrissat B."/>
            <person name="Kuo A."/>
            <person name="Liang C."/>
            <person name="Lipzen A."/>
            <person name="Lutzoni F."/>
            <person name="Magnuson J."/>
            <person name="Mondo S."/>
            <person name="Nolan M."/>
            <person name="Ohm R."/>
            <person name="Pangilinan J."/>
            <person name="Park H.-J."/>
            <person name="Ramirez L."/>
            <person name="Alfaro M."/>
            <person name="Sun H."/>
            <person name="Tritt A."/>
            <person name="Yoshinaga Y."/>
            <person name="Zwiers L.-H."/>
            <person name="Turgeon B."/>
            <person name="Goodwin S."/>
            <person name="Spatafora J."/>
            <person name="Crous P."/>
            <person name="Grigoriev I."/>
        </authorList>
    </citation>
    <scope>NUCLEOTIDE SEQUENCE</scope>
    <source>
        <strain evidence="3">CBS 115976</strain>
    </source>
</reference>
<keyword evidence="4" id="KW-1185">Reference proteome</keyword>
<name>A0A6A6UV44_9PEZI</name>
<dbReference type="GO" id="GO:0080041">
    <property type="term" value="F:ADP-ribose pyrophosphohydrolase activity"/>
    <property type="evidence" value="ECO:0007669"/>
    <property type="project" value="TreeGrafter"/>
</dbReference>
<dbReference type="Proteomes" id="UP000799302">
    <property type="component" value="Unassembled WGS sequence"/>
</dbReference>
<accession>A0A6A6UV44</accession>
<evidence type="ECO:0000256" key="1">
    <source>
        <dbReference type="ARBA" id="ARBA00001946"/>
    </source>
</evidence>
<protein>
    <submittedName>
        <fullName evidence="3">NUDIX family hydrolase</fullName>
    </submittedName>
</protein>
<evidence type="ECO:0000313" key="4">
    <source>
        <dbReference type="Proteomes" id="UP000799302"/>
    </source>
</evidence>
<dbReference type="EMBL" id="MU004230">
    <property type="protein sequence ID" value="KAF2674948.1"/>
    <property type="molecule type" value="Genomic_DNA"/>
</dbReference>